<dbReference type="InterPro" id="IPR018392">
    <property type="entry name" value="LysM"/>
</dbReference>
<dbReference type="RefSeq" id="WP_054847085.1">
    <property type="nucleotide sequence ID" value="NZ_BAVR01000039.1"/>
</dbReference>
<dbReference type="PROSITE" id="PS51782">
    <property type="entry name" value="LYSM"/>
    <property type="match status" value="1"/>
</dbReference>
<feature type="domain" description="LysM" evidence="1">
    <location>
        <begin position="62"/>
        <end position="119"/>
    </location>
</feature>
<dbReference type="Pfam" id="PF01476">
    <property type="entry name" value="LysM"/>
    <property type="match status" value="1"/>
</dbReference>
<dbReference type="SMART" id="SM00257">
    <property type="entry name" value="LysM"/>
    <property type="match status" value="1"/>
</dbReference>
<protein>
    <submittedName>
        <fullName evidence="2">Phage-like element PBSX protein XkdP</fullName>
    </submittedName>
</protein>
<comment type="caution">
    <text evidence="2">The sequence shown here is derived from an EMBL/GenBank/DDBJ whole genome shotgun (WGS) entry which is preliminary data.</text>
</comment>
<dbReference type="Gene3D" id="3.10.350.10">
    <property type="entry name" value="LysM domain"/>
    <property type="match status" value="1"/>
</dbReference>
<dbReference type="Proteomes" id="UP000019109">
    <property type="component" value="Unassembled WGS sequence"/>
</dbReference>
<dbReference type="PANTHER" id="PTHR34700:SF4">
    <property type="entry name" value="PHAGE-LIKE ELEMENT PBSX PROTEIN XKDP"/>
    <property type="match status" value="1"/>
</dbReference>
<evidence type="ECO:0000259" key="1">
    <source>
        <dbReference type="PROSITE" id="PS51782"/>
    </source>
</evidence>
<reference evidence="2" key="1">
    <citation type="journal article" date="2014" name="Genome Announc.">
        <title>Draft Genome Sequence of Clostridium straminisolvens Strain JCM 21531T, Isolated from a Cellulose-Degrading Bacterial Community.</title>
        <authorList>
            <person name="Yuki M."/>
            <person name="Oshima K."/>
            <person name="Suda W."/>
            <person name="Sakamoto M."/>
            <person name="Kitamura K."/>
            <person name="Iida T."/>
            <person name="Hattori M."/>
            <person name="Ohkuma M."/>
        </authorList>
    </citation>
    <scope>NUCLEOTIDE SEQUENCE [LARGE SCALE GENOMIC DNA]</scope>
    <source>
        <strain evidence="2">JCM 21531</strain>
    </source>
</reference>
<accession>W4V9N9</accession>
<proteinExistence type="predicted"/>
<evidence type="ECO:0000313" key="3">
    <source>
        <dbReference type="Proteomes" id="UP000019109"/>
    </source>
</evidence>
<dbReference type="SUPFAM" id="SSF54106">
    <property type="entry name" value="LysM domain"/>
    <property type="match status" value="1"/>
</dbReference>
<dbReference type="STRING" id="1294263.JCM21531_3072"/>
<organism evidence="2 3">
    <name type="scientific">Acetivibrio straminisolvens JCM 21531</name>
    <dbReference type="NCBI Taxonomy" id="1294263"/>
    <lineage>
        <taxon>Bacteria</taxon>
        <taxon>Bacillati</taxon>
        <taxon>Bacillota</taxon>
        <taxon>Clostridia</taxon>
        <taxon>Eubacteriales</taxon>
        <taxon>Oscillospiraceae</taxon>
        <taxon>Acetivibrio</taxon>
    </lineage>
</organism>
<dbReference type="CDD" id="cd00118">
    <property type="entry name" value="LysM"/>
    <property type="match status" value="1"/>
</dbReference>
<sequence>MGIEDFTYEEYGGEVGDIYYVLKLREWKEYSAKRISLPAPTVKVAVVAPVARSGSPPKPQTKTHTVVAGDSLWAIAKKYYNDGSQYPKIYEANKDTIDKRNKGTGNPKYTIYPGQVFNIP</sequence>
<keyword evidence="3" id="KW-1185">Reference proteome</keyword>
<dbReference type="InterPro" id="IPR052196">
    <property type="entry name" value="Bact_Kbp"/>
</dbReference>
<gene>
    <name evidence="2" type="ORF">JCM21531_3072</name>
</gene>
<name>W4V9N9_9FIRM</name>
<dbReference type="InterPro" id="IPR036779">
    <property type="entry name" value="LysM_dom_sf"/>
</dbReference>
<evidence type="ECO:0000313" key="2">
    <source>
        <dbReference type="EMBL" id="GAE89533.1"/>
    </source>
</evidence>
<dbReference type="PANTHER" id="PTHR34700">
    <property type="entry name" value="POTASSIUM BINDING PROTEIN KBP"/>
    <property type="match status" value="1"/>
</dbReference>
<dbReference type="EMBL" id="BAVR01000039">
    <property type="protein sequence ID" value="GAE89533.1"/>
    <property type="molecule type" value="Genomic_DNA"/>
</dbReference>
<dbReference type="AlphaFoldDB" id="W4V9N9"/>